<organism evidence="1 2">
    <name type="scientific">Aspergillus nomiae NRRL (strain ATCC 15546 / NRRL 13137 / CBS 260.88 / M93)</name>
    <dbReference type="NCBI Taxonomy" id="1509407"/>
    <lineage>
        <taxon>Eukaryota</taxon>
        <taxon>Fungi</taxon>
        <taxon>Dikarya</taxon>
        <taxon>Ascomycota</taxon>
        <taxon>Pezizomycotina</taxon>
        <taxon>Eurotiomycetes</taxon>
        <taxon>Eurotiomycetidae</taxon>
        <taxon>Eurotiales</taxon>
        <taxon>Aspergillaceae</taxon>
        <taxon>Aspergillus</taxon>
        <taxon>Aspergillus subgen. Circumdati</taxon>
    </lineage>
</organism>
<proteinExistence type="predicted"/>
<evidence type="ECO:0000313" key="2">
    <source>
        <dbReference type="Proteomes" id="UP000037505"/>
    </source>
</evidence>
<evidence type="ECO:0000313" key="1">
    <source>
        <dbReference type="EMBL" id="KNG79822.1"/>
    </source>
</evidence>
<dbReference type="Proteomes" id="UP000037505">
    <property type="component" value="Unassembled WGS sequence"/>
</dbReference>
<reference evidence="1 2" key="1">
    <citation type="submission" date="2014-06" db="EMBL/GenBank/DDBJ databases">
        <title>The Genome of the Aflatoxigenic Filamentous Fungus Aspergillus nomius.</title>
        <authorList>
            <person name="Moore M.G."/>
            <person name="Shannon B.M."/>
            <person name="Brian M.M."/>
        </authorList>
    </citation>
    <scope>NUCLEOTIDE SEQUENCE [LARGE SCALE GENOMIC DNA]</scope>
    <source>
        <strain evidence="1 2">NRRL 13137</strain>
    </source>
</reference>
<protein>
    <submittedName>
        <fullName evidence="1">Uncharacterized protein</fullName>
    </submittedName>
</protein>
<gene>
    <name evidence="1" type="ORF">ANOM_011881</name>
</gene>
<keyword evidence="2" id="KW-1185">Reference proteome</keyword>
<name>A0A0L1IJZ3_ASPN3</name>
<dbReference type="EMBL" id="JNOM01001079">
    <property type="protein sequence ID" value="KNG79822.1"/>
    <property type="molecule type" value="Genomic_DNA"/>
</dbReference>
<sequence length="13" mass="1316">MLAISPSVELGAQ</sequence>
<comment type="caution">
    <text evidence="1">The sequence shown here is derived from an EMBL/GenBank/DDBJ whole genome shotgun (WGS) entry which is preliminary data.</text>
</comment>
<accession>A0A0L1IJZ3</accession>